<dbReference type="InterPro" id="IPR009091">
    <property type="entry name" value="RCC1/BLIP-II"/>
</dbReference>
<protein>
    <recommendedName>
        <fullName evidence="12">SAGA complex subunit Spt7</fullName>
        <ecNumber evidence="2">2.3.2.23</ecNumber>
    </recommendedName>
</protein>
<dbReference type="PROSITE" id="PS50097">
    <property type="entry name" value="BTB"/>
    <property type="match status" value="2"/>
</dbReference>
<dbReference type="InterPro" id="IPR009072">
    <property type="entry name" value="Histone-fold"/>
</dbReference>
<keyword evidence="4" id="KW-0808">Transferase</keyword>
<dbReference type="GO" id="GO:0006357">
    <property type="term" value="P:regulation of transcription by RNA polymerase II"/>
    <property type="evidence" value="ECO:0007669"/>
    <property type="project" value="UniProtKB-ARBA"/>
</dbReference>
<feature type="domain" description="BTB" evidence="18">
    <location>
        <begin position="2041"/>
        <end position="2111"/>
    </location>
</feature>
<keyword evidence="9 13" id="KW-0103">Bromodomain</keyword>
<dbReference type="GO" id="GO:0005198">
    <property type="term" value="F:structural molecule activity"/>
    <property type="evidence" value="ECO:0007669"/>
    <property type="project" value="TreeGrafter"/>
</dbReference>
<dbReference type="InterPro" id="IPR036427">
    <property type="entry name" value="Bromodomain-like_sf"/>
</dbReference>
<feature type="region of interest" description="Disordered" evidence="16">
    <location>
        <begin position="2343"/>
        <end position="2426"/>
    </location>
</feature>
<dbReference type="GO" id="GO:0061631">
    <property type="term" value="F:ubiquitin conjugating enzyme activity"/>
    <property type="evidence" value="ECO:0007669"/>
    <property type="project" value="UniProtKB-EC"/>
</dbReference>
<dbReference type="GO" id="GO:0005634">
    <property type="term" value="C:nucleus"/>
    <property type="evidence" value="ECO:0007669"/>
    <property type="project" value="UniProtKB-SubCell"/>
</dbReference>
<dbReference type="SMART" id="SM00212">
    <property type="entry name" value="UBCc"/>
    <property type="match status" value="1"/>
</dbReference>
<dbReference type="SUPFAM" id="SSF50985">
    <property type="entry name" value="RCC1/BLIP-II"/>
    <property type="match status" value="1"/>
</dbReference>
<evidence type="ECO:0000256" key="8">
    <source>
        <dbReference type="ARBA" id="ARBA00023015"/>
    </source>
</evidence>
<feature type="repeat" description="RCC1" evidence="14">
    <location>
        <begin position="1409"/>
        <end position="1462"/>
    </location>
</feature>
<dbReference type="VEuPathDB" id="FungiDB:C7M61_000789"/>
<dbReference type="Gene3D" id="2.130.10.30">
    <property type="entry name" value="Regulator of chromosome condensation 1/beta-lactamase-inhibitor protein II"/>
    <property type="match status" value="1"/>
</dbReference>
<feature type="region of interest" description="Disordered" evidence="16">
    <location>
        <begin position="245"/>
        <end position="304"/>
    </location>
</feature>
<feature type="compositionally biased region" description="Basic and acidic residues" evidence="16">
    <location>
        <begin position="2539"/>
        <end position="2551"/>
    </location>
</feature>
<feature type="compositionally biased region" description="Basic residues" evidence="16">
    <location>
        <begin position="591"/>
        <end position="603"/>
    </location>
</feature>
<dbReference type="PROSITE" id="PS50014">
    <property type="entry name" value="BROMODOMAIN_2"/>
    <property type="match status" value="1"/>
</dbReference>
<keyword evidence="21" id="KW-1185">Reference proteome</keyword>
<dbReference type="GO" id="GO:0000124">
    <property type="term" value="C:SAGA complex"/>
    <property type="evidence" value="ECO:0007669"/>
    <property type="project" value="InterPro"/>
</dbReference>
<gene>
    <name evidence="20" type="ORF">C7M61_000789</name>
</gene>
<evidence type="ECO:0000256" key="11">
    <source>
        <dbReference type="ARBA" id="ARBA00023242"/>
    </source>
</evidence>
<feature type="compositionally biased region" description="Polar residues" evidence="16">
    <location>
        <begin position="251"/>
        <end position="260"/>
    </location>
</feature>
<evidence type="ECO:0000256" key="15">
    <source>
        <dbReference type="PROSITE-ProRule" id="PRU10133"/>
    </source>
</evidence>
<evidence type="ECO:0000256" key="3">
    <source>
        <dbReference type="ARBA" id="ARBA00022553"/>
    </source>
</evidence>
<dbReference type="STRING" id="418784.A0A2P7YYS6"/>
<feature type="domain" description="UBC core" evidence="19">
    <location>
        <begin position="1"/>
        <end position="147"/>
    </location>
</feature>
<keyword evidence="8" id="KW-0805">Transcription regulation</keyword>
<dbReference type="Pfam" id="PF07524">
    <property type="entry name" value="Bromo_TP"/>
    <property type="match status" value="1"/>
</dbReference>
<comment type="caution">
    <text evidence="20">The sequence shown here is derived from an EMBL/GenBank/DDBJ whole genome shotgun (WGS) entry which is preliminary data.</text>
</comment>
<feature type="region of interest" description="Disordered" evidence="16">
    <location>
        <begin position="2539"/>
        <end position="2580"/>
    </location>
</feature>
<accession>A0A2P7YYS6</accession>
<evidence type="ECO:0000256" key="14">
    <source>
        <dbReference type="PROSITE-ProRule" id="PRU00235"/>
    </source>
</evidence>
<dbReference type="CDD" id="cd22927">
    <property type="entry name" value="HFD_SPT7"/>
    <property type="match status" value="1"/>
</dbReference>
<dbReference type="InterPro" id="IPR000210">
    <property type="entry name" value="BTB/POZ_dom"/>
</dbReference>
<comment type="subcellular location">
    <subcellularLocation>
        <location evidence="1">Nucleus</location>
    </subcellularLocation>
</comment>
<evidence type="ECO:0000259" key="19">
    <source>
        <dbReference type="PROSITE" id="PS50127"/>
    </source>
</evidence>
<dbReference type="Pfam" id="PF13540">
    <property type="entry name" value="RCC1_2"/>
    <property type="match status" value="1"/>
</dbReference>
<dbReference type="GeneID" id="36564181"/>
<dbReference type="InterPro" id="IPR023313">
    <property type="entry name" value="UBQ-conjugating_AS"/>
</dbReference>
<dbReference type="FunFam" id="3.10.110.10:FF:000010">
    <property type="entry name" value="Ubiquitin-conjugating enzyme E2-16 kDa"/>
    <property type="match status" value="1"/>
</dbReference>
<reference evidence="20" key="1">
    <citation type="submission" date="2018-03" db="EMBL/GenBank/DDBJ databases">
        <title>Candida pseudohaemulonii genome assembly and annotation.</title>
        <authorList>
            <person name="Munoz J.F."/>
            <person name="Gade L.G."/>
            <person name="Chow N.A."/>
            <person name="Litvintseva A.P."/>
            <person name="Loparev V.N."/>
            <person name="Cuomo C.A."/>
        </authorList>
    </citation>
    <scope>NUCLEOTIDE SEQUENCE [LARGE SCALE GENOMIC DNA]</scope>
    <source>
        <strain evidence="20">B12108</strain>
    </source>
</reference>
<dbReference type="GO" id="GO:0005524">
    <property type="term" value="F:ATP binding"/>
    <property type="evidence" value="ECO:0007669"/>
    <property type="project" value="UniProtKB-KW"/>
</dbReference>
<dbReference type="FunFam" id="1.20.920.10:FF:000032">
    <property type="entry name" value="Transcriptional activator spt7"/>
    <property type="match status" value="1"/>
</dbReference>
<dbReference type="PANTHER" id="PTHR47343">
    <property type="entry name" value="TRANSCRIPTIONAL ACTIVATOR SPT7"/>
    <property type="match status" value="1"/>
</dbReference>
<feature type="compositionally biased region" description="Polar residues" evidence="16">
    <location>
        <begin position="2356"/>
        <end position="2367"/>
    </location>
</feature>
<evidence type="ECO:0000256" key="5">
    <source>
        <dbReference type="ARBA" id="ARBA00022741"/>
    </source>
</evidence>
<keyword evidence="10" id="KW-0804">Transcription</keyword>
<evidence type="ECO:0000256" key="4">
    <source>
        <dbReference type="ARBA" id="ARBA00022679"/>
    </source>
</evidence>
<feature type="repeat" description="RCC1" evidence="14">
    <location>
        <begin position="1463"/>
        <end position="1529"/>
    </location>
</feature>
<feature type="compositionally biased region" description="Basic residues" evidence="16">
    <location>
        <begin position="2564"/>
        <end position="2580"/>
    </location>
</feature>
<dbReference type="CDD" id="cd18186">
    <property type="entry name" value="BTB_POZ_ZBTB_KLHL-like"/>
    <property type="match status" value="1"/>
</dbReference>
<feature type="compositionally biased region" description="Polar residues" evidence="16">
    <location>
        <begin position="2554"/>
        <end position="2563"/>
    </location>
</feature>
<feature type="region of interest" description="Disordered" evidence="16">
    <location>
        <begin position="2286"/>
        <end position="2308"/>
    </location>
</feature>
<dbReference type="EC" id="2.3.2.23" evidence="2"/>
<evidence type="ECO:0000256" key="6">
    <source>
        <dbReference type="ARBA" id="ARBA00022786"/>
    </source>
</evidence>
<evidence type="ECO:0000256" key="13">
    <source>
        <dbReference type="PROSITE-ProRule" id="PRU00035"/>
    </source>
</evidence>
<dbReference type="InterPro" id="IPR037782">
    <property type="entry name" value="Spt7"/>
</dbReference>
<feature type="domain" description="Bromo" evidence="17">
    <location>
        <begin position="473"/>
        <end position="543"/>
    </location>
</feature>
<dbReference type="InterPro" id="IPR000608">
    <property type="entry name" value="UBC"/>
</dbReference>
<proteinExistence type="predicted"/>
<dbReference type="Pfam" id="PF00179">
    <property type="entry name" value="UQ_con"/>
    <property type="match status" value="1"/>
</dbReference>
<keyword evidence="3" id="KW-0597">Phosphoprotein</keyword>
<evidence type="ECO:0000313" key="21">
    <source>
        <dbReference type="Proteomes" id="UP000241107"/>
    </source>
</evidence>
<feature type="compositionally biased region" description="Polar residues" evidence="16">
    <location>
        <begin position="619"/>
        <end position="647"/>
    </location>
</feature>
<dbReference type="PROSITE" id="PS00183">
    <property type="entry name" value="UBC_1"/>
    <property type="match status" value="1"/>
</dbReference>
<evidence type="ECO:0000256" key="12">
    <source>
        <dbReference type="ARBA" id="ARBA00093633"/>
    </source>
</evidence>
<feature type="repeat" description="RCC1" evidence="14">
    <location>
        <begin position="1344"/>
        <end position="1408"/>
    </location>
</feature>
<dbReference type="PROSITE" id="PS50012">
    <property type="entry name" value="RCC1_3"/>
    <property type="match status" value="3"/>
</dbReference>
<dbReference type="GO" id="GO:0046695">
    <property type="term" value="C:SLIK (SAGA-like) complex"/>
    <property type="evidence" value="ECO:0007669"/>
    <property type="project" value="InterPro"/>
</dbReference>
<name>A0A2P7YYS6_9ASCO</name>
<dbReference type="Gene3D" id="1.10.20.10">
    <property type="entry name" value="Histone, subunit A"/>
    <property type="match status" value="1"/>
</dbReference>
<evidence type="ECO:0000259" key="18">
    <source>
        <dbReference type="PROSITE" id="PS50097"/>
    </source>
</evidence>
<dbReference type="GO" id="GO:0006325">
    <property type="term" value="P:chromatin organization"/>
    <property type="evidence" value="ECO:0007669"/>
    <property type="project" value="UniProtKB-ARBA"/>
</dbReference>
<dbReference type="SUPFAM" id="SSF54495">
    <property type="entry name" value="UBC-like"/>
    <property type="match status" value="1"/>
</dbReference>
<evidence type="ECO:0000313" key="20">
    <source>
        <dbReference type="EMBL" id="PSK41117.1"/>
    </source>
</evidence>
<dbReference type="EMBL" id="PYFQ01000001">
    <property type="protein sequence ID" value="PSK41117.1"/>
    <property type="molecule type" value="Genomic_DNA"/>
</dbReference>
<feature type="domain" description="BTB" evidence="18">
    <location>
        <begin position="1906"/>
        <end position="1985"/>
    </location>
</feature>
<feature type="compositionally biased region" description="Low complexity" evidence="16">
    <location>
        <begin position="2488"/>
        <end position="2500"/>
    </location>
</feature>
<dbReference type="OrthoDB" id="21449at2759"/>
<dbReference type="Proteomes" id="UP000241107">
    <property type="component" value="Unassembled WGS sequence"/>
</dbReference>
<dbReference type="PANTHER" id="PTHR47343:SF1">
    <property type="entry name" value="TRANSCRIPTIONAL ACTIVATOR SPT7"/>
    <property type="match status" value="1"/>
</dbReference>
<dbReference type="InterPro" id="IPR001487">
    <property type="entry name" value="Bromodomain"/>
</dbReference>
<dbReference type="SUPFAM" id="SSF47370">
    <property type="entry name" value="Bromodomain"/>
    <property type="match status" value="1"/>
</dbReference>
<dbReference type="Pfam" id="PF00439">
    <property type="entry name" value="Bromodomain"/>
    <property type="match status" value="1"/>
</dbReference>
<dbReference type="InterPro" id="IPR000408">
    <property type="entry name" value="Reg_chr_condens"/>
</dbReference>
<evidence type="ECO:0000256" key="1">
    <source>
        <dbReference type="ARBA" id="ARBA00004123"/>
    </source>
</evidence>
<evidence type="ECO:0000256" key="9">
    <source>
        <dbReference type="ARBA" id="ARBA00023117"/>
    </source>
</evidence>
<dbReference type="InterPro" id="IPR011333">
    <property type="entry name" value="SKP1/BTB/POZ_sf"/>
</dbReference>
<evidence type="ECO:0000256" key="16">
    <source>
        <dbReference type="SAM" id="MobiDB-lite"/>
    </source>
</evidence>
<dbReference type="CDD" id="cd05510">
    <property type="entry name" value="Bromo_SPT7_like"/>
    <property type="match status" value="1"/>
</dbReference>
<feature type="active site" description="Glycyl thioester intermediate" evidence="15">
    <location>
        <position position="85"/>
    </location>
</feature>
<evidence type="ECO:0000256" key="2">
    <source>
        <dbReference type="ARBA" id="ARBA00012486"/>
    </source>
</evidence>
<dbReference type="PRINTS" id="PR00503">
    <property type="entry name" value="BROMODOMAIN"/>
</dbReference>
<organism evidence="20 21">
    <name type="scientific">Candidozyma pseudohaemuli</name>
    <dbReference type="NCBI Taxonomy" id="418784"/>
    <lineage>
        <taxon>Eukaryota</taxon>
        <taxon>Fungi</taxon>
        <taxon>Dikarya</taxon>
        <taxon>Ascomycota</taxon>
        <taxon>Saccharomycotina</taxon>
        <taxon>Pichiomycetes</taxon>
        <taxon>Metschnikowiaceae</taxon>
        <taxon>Candidozyma</taxon>
    </lineage>
</organism>
<dbReference type="Gene3D" id="3.10.110.10">
    <property type="entry name" value="Ubiquitin Conjugating Enzyme"/>
    <property type="match status" value="1"/>
</dbReference>
<dbReference type="InterPro" id="IPR006565">
    <property type="entry name" value="BTP"/>
</dbReference>
<keyword evidence="6" id="KW-0833">Ubl conjugation pathway</keyword>
<feature type="compositionally biased region" description="Basic residues" evidence="16">
    <location>
        <begin position="2295"/>
        <end position="2304"/>
    </location>
</feature>
<dbReference type="Gene3D" id="1.20.920.10">
    <property type="entry name" value="Bromodomain-like"/>
    <property type="match status" value="1"/>
</dbReference>
<dbReference type="SMART" id="SM00225">
    <property type="entry name" value="BTB"/>
    <property type="match status" value="2"/>
</dbReference>
<dbReference type="InterPro" id="IPR016135">
    <property type="entry name" value="UBQ-conjugating_enzyme/RWD"/>
</dbReference>
<keyword evidence="5" id="KW-0547">Nucleotide-binding</keyword>
<evidence type="ECO:0000256" key="10">
    <source>
        <dbReference type="ARBA" id="ARBA00023163"/>
    </source>
</evidence>
<dbReference type="CDD" id="cd23792">
    <property type="entry name" value="UBCc_UBE2D"/>
    <property type="match status" value="1"/>
</dbReference>
<dbReference type="PROSITE" id="PS50127">
    <property type="entry name" value="UBC_2"/>
    <property type="match status" value="1"/>
</dbReference>
<dbReference type="Gene3D" id="3.30.710.10">
    <property type="entry name" value="Potassium Channel Kv1.1, Chain A"/>
    <property type="match status" value="2"/>
</dbReference>
<dbReference type="SMART" id="SM00297">
    <property type="entry name" value="BROMO"/>
    <property type="match status" value="1"/>
</dbReference>
<feature type="region of interest" description="Disordered" evidence="16">
    <location>
        <begin position="560"/>
        <end position="681"/>
    </location>
</feature>
<sequence>MSLKRINKELLDLGRDPPSSCSAGPVGDDLYHWQASIMGPPDSPYAGGVFFLSIHFPTDYPFKPPKINFTTKIYHPNINATGSICLDILKDQWSPALTISKVLLSICSLLTDANPDDPLVPEIAHVYKSDRPKYEATAREWTKNEYQFVIVSHILKQDNFELWTQFLEGNCVLHITKSDQKGSDDEDSVEDGTRPMINLAFHMRYILWEKAIDYFYEDSLKGTDHSLKSQRDESGTTYDLIDGLDEVPVQGGQQVENESAASKPVREEEEDYDDDDDDDDDEDKNNGQAKQDEQDKIENGQLQYEDGHVKVEILSSEFVTKSTPPPEPNNTDLEDASTEGAEFPANAPTMNLEDQEALVKEFNKVYHNFEYDKETLIKRRKLEKSDMQIESQKPAGDDPTNQIPINLGSASHSLQHLLGVIQDRRDDVSLTDHDLKKLFMDVRKNRGKWANDERIGQEELYEACEKVLQDLRGYTEHSTPFLNKVSKREAPNYGLIIKKPMDLNTVMKKLKNLSYNSKQEFVDDLMLIWNNCLTYNADPKHYLRAHAIAMQKRTQKHIPTIPDITIRNRSEVEKEEDLDSEAKASTPALKGGKKASKKGRKRKREEIIKSEEVEGVSDAQLSDIPSNLETPAPVSQPTPTENGNSIMEDNPAEEEEEEAAEEADTDIRENENEDEQDPELQSWRTLTAKSRANYCASRAALFDIDGKLKLDAEAILRESNKMKNFNQFLDNKEVVSKTNKLLDNDEPYLLEYDVAGGIPGIKYPGIDDQDQDRLENEMVELLLLKGEADNLSSGLTLPLESGLNGLYRGNITEIQEIRKICFKISLIRQMQTQQYMHRTQMRQPEIEYIKEVDVDPVSKLPNHNLDSHDVQYASLRRGVAKIAMHTGFETTEPLAINTLTQIAERYMLNLAKSVKMHCESSSTNQLSDKAIILLSLLENGVERPDDLYTFVVEKAVKQKAKLKDLRQKLSGFVKELLRPSLQNLSEQNFENNSEQFMTGDFANEIGDDFLGLKELGLDKEFNMLSSSIPTYLLHSRLQSSLSNTDQVNKSTKYEDLKDWVQPKLTQADVPSQVGVLQPFYEGLVQKSETFLIKQQKRKGESSELPPPTKLYLIEDEELPQKQRNIRPRLPPTGKISSVKKKLLSQAFFLPDESVSIEGGNESFSVENGLGFDATMKIRPGDGRSKKIKNNILKRDVFGRTVLHATVLCDQPDLMNQVLRSPEAKLIILATDCENGWNVLHYILYHKRFRCLAVLQQYLDRTLVGNSSTLHELLKKKDRCGIPPLFLLRNDIKDFVWIPTYINEHNEYHLQYRYPEHNSEDVNTQRMRRSWQLDHIMWSPKRGASDMYVMGSNVNHSLGVGDSTDRSLPVKVPHKTFQPSHSDIQLFLRKPRYRDLRISKYHSLALTTDGRLFTCGLASKGRLGVGHSKNSFCFSHVSLFEEEDRLVSQVAVSTGHNLALTTSNEVYGWGLNEYNQLGFTSSDSQQYRTGSTREFQNVPLLITTGELRKNTNPIIGIAASKIHSVAYTDDTIFMWGLNIGQMGLEAVGEDDYSLNLHGTIVKGKVIEQPKSVAFKEKVQLIATCEKCTCIVTDTNDLFVFYQHHRYKLQKLPTRSEFDKFDTYKPSRLTVAPKIRKIAMKSPENVFLLLESGDVMSFAIPAKFDMKAARNIKFQYIWRAFDSNLRAVDIDNSYDGSIVLCTRDGSVFTKFTSSSQSQRRPSLTSKTPSLAMTSKNKFRKLEGVNRVVKVSCDDQFVSFGFMRDETDMLPLKLQKNDFKMDLNYLSVLSEADSYRKQDQLLDTDHDMNCYVSDFIYPSCPRKRNDELQFLARSDDHEDDESLEKVGTSDRLYQGFLQHHNYSSRKKIPSASLYQAPDIDEISRLNDVLSLETAFNSLVKVQASFNKFHDATIEFQSLPNIRLKFHSNILACRSDFFERLMSQENGEEFLAHGFKGSYDVTRRLLTFESDVDVRAAVVFLHFIYTNSVLRFWDGFPLGSKCPPSVKRSKDHFAILMAIFQMDSHYGKEENFIELFQRCINHGRGDLTIILLDGQVRCDSSILVARSAFFETFLSERWETIASDDSDSSFEEDQKQVNLEGINTLQFEVILRHIYGCDDLRVFDCVYDVVSCDDDSDDFINFLLDMIEISDELLLIQLKHISELAIKDLITYDNVLLLLTHSSYLSASKLFKSCCWCIFNNLDILIFETAFRDLDEEILAALEKEMRFLQLMKQNDFVVGDLGEVNLNLIRSLNGPLVDTDSLSDFSNAFNDVFLTDDLAFKPIFDQSPEPLGAEEKKRRSSSRKLSRRSSTFELPKELQNLNIGKSSRKISDSAIADDITGEDDFEMVTSRRRRKSKTGSNTHPVSQNETSEVDLSRGQVFGSLKSESSSPPPLGATLGTGWSARDVSTSPIETTPFGPTLGDKITGNKSKSKIKFSGIKPSQKQRRKIGDLNADQKVTEDIVAPTLKNPWKAVSPPAAQIDSASNMPVLGSANSEAGSSSSSMTAIMLEESMKIERQKQFEVERKSLQEIQQEQEFAKWWEEESRRVQQEMRGPKTSPTPNGNGQKHNRGRRPRNGKKSKPV</sequence>
<evidence type="ECO:0000259" key="17">
    <source>
        <dbReference type="PROSITE" id="PS50014"/>
    </source>
</evidence>
<keyword evidence="11" id="KW-0539">Nucleus</keyword>
<dbReference type="GO" id="GO:0046982">
    <property type="term" value="F:protein heterodimerization activity"/>
    <property type="evidence" value="ECO:0007669"/>
    <property type="project" value="InterPro"/>
</dbReference>
<evidence type="ECO:0000256" key="7">
    <source>
        <dbReference type="ARBA" id="ARBA00022840"/>
    </source>
</evidence>
<feature type="compositionally biased region" description="Acidic residues" evidence="16">
    <location>
        <begin position="267"/>
        <end position="283"/>
    </location>
</feature>
<dbReference type="RefSeq" id="XP_024715816.1">
    <property type="nucleotide sequence ID" value="XM_024856217.1"/>
</dbReference>
<feature type="region of interest" description="Disordered" evidence="16">
    <location>
        <begin position="317"/>
        <end position="339"/>
    </location>
</feature>
<feature type="compositionally biased region" description="Acidic residues" evidence="16">
    <location>
        <begin position="650"/>
        <end position="664"/>
    </location>
</feature>
<feature type="region of interest" description="Disordered" evidence="16">
    <location>
        <begin position="2479"/>
        <end position="2501"/>
    </location>
</feature>
<keyword evidence="7" id="KW-0067">ATP-binding</keyword>